<dbReference type="InterPro" id="IPR036390">
    <property type="entry name" value="WH_DNA-bd_sf"/>
</dbReference>
<gene>
    <name evidence="6" type="ORF">TRFO_39919</name>
</gene>
<dbReference type="InterPro" id="IPR050247">
    <property type="entry name" value="Met_Aminopeptidase_Type2"/>
</dbReference>
<reference evidence="6" key="1">
    <citation type="submission" date="2016-10" db="EMBL/GenBank/DDBJ databases">
        <authorList>
            <person name="Benchimol M."/>
            <person name="Almeida L.G."/>
            <person name="Vasconcelos A.T."/>
            <person name="Perreira-Neves A."/>
            <person name="Rosa I.A."/>
            <person name="Tasca T."/>
            <person name="Bogo M.R."/>
            <person name="de Souza W."/>
        </authorList>
    </citation>
    <scope>NUCLEOTIDE SEQUENCE [LARGE SCALE GENOMIC DNA]</scope>
    <source>
        <strain evidence="6">K</strain>
    </source>
</reference>
<dbReference type="Pfam" id="PF00557">
    <property type="entry name" value="Peptidase_M24"/>
    <property type="match status" value="1"/>
</dbReference>
<evidence type="ECO:0000256" key="3">
    <source>
        <dbReference type="ARBA" id="ARBA00022723"/>
    </source>
</evidence>
<dbReference type="Gene3D" id="1.10.10.10">
    <property type="entry name" value="Winged helix-like DNA-binding domain superfamily/Winged helix DNA-binding domain"/>
    <property type="match status" value="1"/>
</dbReference>
<dbReference type="Proteomes" id="UP000179807">
    <property type="component" value="Unassembled WGS sequence"/>
</dbReference>
<dbReference type="RefSeq" id="XP_068347054.1">
    <property type="nucleotide sequence ID" value="XM_068512911.1"/>
</dbReference>
<dbReference type="InterPro" id="IPR002468">
    <property type="entry name" value="Pept_M24A_MAP2"/>
</dbReference>
<dbReference type="Gene3D" id="3.90.230.10">
    <property type="entry name" value="Creatinase/methionine aminopeptidase superfamily"/>
    <property type="match status" value="1"/>
</dbReference>
<dbReference type="GO" id="GO:0070006">
    <property type="term" value="F:metalloaminopeptidase activity"/>
    <property type="evidence" value="ECO:0007669"/>
    <property type="project" value="InterPro"/>
</dbReference>
<comment type="caution">
    <text evidence="6">The sequence shown here is derived from an EMBL/GenBank/DDBJ whole genome shotgun (WGS) entry which is preliminary data.</text>
</comment>
<dbReference type="GO" id="GO:0006508">
    <property type="term" value="P:proteolysis"/>
    <property type="evidence" value="ECO:0007669"/>
    <property type="project" value="UniProtKB-KW"/>
</dbReference>
<dbReference type="PANTHER" id="PTHR45777">
    <property type="entry name" value="METHIONINE AMINOPEPTIDASE 2"/>
    <property type="match status" value="1"/>
</dbReference>
<dbReference type="VEuPathDB" id="TrichDB:TRFO_39919"/>
<keyword evidence="3" id="KW-0479">Metal-binding</keyword>
<keyword evidence="4" id="KW-0378">Hydrolase</keyword>
<dbReference type="InterPro" id="IPR000994">
    <property type="entry name" value="Pept_M24"/>
</dbReference>
<dbReference type="SUPFAM" id="SSF55920">
    <property type="entry name" value="Creatinase/aminopeptidase"/>
    <property type="match status" value="1"/>
</dbReference>
<dbReference type="GeneID" id="94847615"/>
<feature type="domain" description="Peptidase M24" evidence="5">
    <location>
        <begin position="98"/>
        <end position="310"/>
    </location>
</feature>
<dbReference type="GO" id="GO:0046872">
    <property type="term" value="F:metal ion binding"/>
    <property type="evidence" value="ECO:0007669"/>
    <property type="project" value="UniProtKB-KW"/>
</dbReference>
<dbReference type="SUPFAM" id="SSF46785">
    <property type="entry name" value="Winged helix' DNA-binding domain"/>
    <property type="match status" value="1"/>
</dbReference>
<evidence type="ECO:0000313" key="6">
    <source>
        <dbReference type="EMBL" id="OHS93917.1"/>
    </source>
</evidence>
<dbReference type="InterPro" id="IPR036388">
    <property type="entry name" value="WH-like_DNA-bd_sf"/>
</dbReference>
<dbReference type="NCBIfam" id="TIGR00501">
    <property type="entry name" value="met_pdase_II"/>
    <property type="match status" value="1"/>
</dbReference>
<dbReference type="AlphaFoldDB" id="A0A1J4J929"/>
<dbReference type="EMBL" id="MLAK01001366">
    <property type="protein sequence ID" value="OHS93917.1"/>
    <property type="molecule type" value="Genomic_DNA"/>
</dbReference>
<dbReference type="GO" id="GO:0005737">
    <property type="term" value="C:cytoplasm"/>
    <property type="evidence" value="ECO:0007669"/>
    <property type="project" value="TreeGrafter"/>
</dbReference>
<dbReference type="OrthoDB" id="7848262at2759"/>
<evidence type="ECO:0000313" key="7">
    <source>
        <dbReference type="Proteomes" id="UP000179807"/>
    </source>
</evidence>
<keyword evidence="1" id="KW-0031">Aminopeptidase</keyword>
<protein>
    <submittedName>
        <fullName evidence="6">Clan MG, family M24, aminopeptidase P-like metallopeptidase</fullName>
    </submittedName>
</protein>
<dbReference type="PANTHER" id="PTHR45777:SF2">
    <property type="entry name" value="METHIONINE AMINOPEPTIDASE 2"/>
    <property type="match status" value="1"/>
</dbReference>
<keyword evidence="7" id="KW-1185">Reference proteome</keyword>
<sequence length="411" mass="45927">MSNKRGKKQQVSTEEDDLEFLLAAAAQNKAKKEAALKQLEIPDSVFEKLPPAPSVEYPDGKYPTRDFIEYNEHVGFRPKNAEQEKKLAELEAALPDLREGGLAHEKVREWSVNAGIIKPGVKLYDMCAQIEEAVRREVHYSPPTRGLAFPCGCSLNNVAAHYSPLYSDDQTVLGTSDVMKIDFGVAINGHIIDSAFTVCFDERFKPLIEASREATNKGIRMAGPDARISEIAAVIDETISSYQLELDGKIYPIRPVENLTGHQMKQYTIHAGKFIPIAKPKPGYQAYDQKMEIGELYALETFATTGSGIVHDDGATSHFMIDPEAKQAPKGSLRDLEDCIRRNYKTMAFCQRFLERDGEHDFKIALDKLVHSKIVNPYPPLADVPGSYVSQHEHCFGIFEKGIEVVSRTHE</sequence>
<name>A0A1J4J929_9EUKA</name>
<keyword evidence="2" id="KW-0645">Protease</keyword>
<organism evidence="6 7">
    <name type="scientific">Tritrichomonas foetus</name>
    <dbReference type="NCBI Taxonomy" id="1144522"/>
    <lineage>
        <taxon>Eukaryota</taxon>
        <taxon>Metamonada</taxon>
        <taxon>Parabasalia</taxon>
        <taxon>Tritrichomonadida</taxon>
        <taxon>Tritrichomonadidae</taxon>
        <taxon>Tritrichomonas</taxon>
    </lineage>
</organism>
<evidence type="ECO:0000256" key="4">
    <source>
        <dbReference type="ARBA" id="ARBA00022801"/>
    </source>
</evidence>
<evidence type="ECO:0000256" key="2">
    <source>
        <dbReference type="ARBA" id="ARBA00022670"/>
    </source>
</evidence>
<accession>A0A1J4J929</accession>
<dbReference type="InterPro" id="IPR036005">
    <property type="entry name" value="Creatinase/aminopeptidase-like"/>
</dbReference>
<evidence type="ECO:0000259" key="5">
    <source>
        <dbReference type="Pfam" id="PF00557"/>
    </source>
</evidence>
<proteinExistence type="predicted"/>
<evidence type="ECO:0000256" key="1">
    <source>
        <dbReference type="ARBA" id="ARBA00022438"/>
    </source>
</evidence>